<proteinExistence type="predicted"/>
<dbReference type="InterPro" id="IPR050475">
    <property type="entry name" value="Prenyltransferase_related"/>
</dbReference>
<feature type="region of interest" description="Disordered" evidence="5">
    <location>
        <begin position="1"/>
        <end position="42"/>
    </location>
</feature>
<feature type="transmembrane region" description="Helical" evidence="6">
    <location>
        <begin position="188"/>
        <end position="209"/>
    </location>
</feature>
<gene>
    <name evidence="7" type="ORF">PCOR1329_LOCUS51032</name>
</gene>
<dbReference type="Pfam" id="PF01040">
    <property type="entry name" value="UbiA"/>
    <property type="match status" value="1"/>
</dbReference>
<feature type="non-terminal residue" evidence="7">
    <location>
        <position position="1"/>
    </location>
</feature>
<evidence type="ECO:0000313" key="7">
    <source>
        <dbReference type="EMBL" id="CAK0862686.1"/>
    </source>
</evidence>
<feature type="transmembrane region" description="Helical" evidence="6">
    <location>
        <begin position="93"/>
        <end position="114"/>
    </location>
</feature>
<accession>A0ABN9URT2</accession>
<keyword evidence="2 6" id="KW-0812">Transmembrane</keyword>
<evidence type="ECO:0000256" key="4">
    <source>
        <dbReference type="ARBA" id="ARBA00023136"/>
    </source>
</evidence>
<keyword evidence="4 6" id="KW-0472">Membrane</keyword>
<feature type="transmembrane region" description="Helical" evidence="6">
    <location>
        <begin position="215"/>
        <end position="237"/>
    </location>
</feature>
<comment type="subcellular location">
    <subcellularLocation>
        <location evidence="1">Membrane</location>
        <topology evidence="1">Multi-pass membrane protein</topology>
    </subcellularLocation>
</comment>
<evidence type="ECO:0000256" key="5">
    <source>
        <dbReference type="SAM" id="MobiDB-lite"/>
    </source>
</evidence>
<feature type="transmembrane region" description="Helical" evidence="6">
    <location>
        <begin position="64"/>
        <end position="86"/>
    </location>
</feature>
<evidence type="ECO:0000256" key="3">
    <source>
        <dbReference type="ARBA" id="ARBA00022989"/>
    </source>
</evidence>
<organism evidence="7 8">
    <name type="scientific">Prorocentrum cordatum</name>
    <dbReference type="NCBI Taxonomy" id="2364126"/>
    <lineage>
        <taxon>Eukaryota</taxon>
        <taxon>Sar</taxon>
        <taxon>Alveolata</taxon>
        <taxon>Dinophyceae</taxon>
        <taxon>Prorocentrales</taxon>
        <taxon>Prorocentraceae</taxon>
        <taxon>Prorocentrum</taxon>
    </lineage>
</organism>
<keyword evidence="8" id="KW-1185">Reference proteome</keyword>
<keyword evidence="3 6" id="KW-1133">Transmembrane helix</keyword>
<name>A0ABN9URT2_9DINO</name>
<dbReference type="Proteomes" id="UP001189429">
    <property type="component" value="Unassembled WGS sequence"/>
</dbReference>
<dbReference type="PANTHER" id="PTHR42723">
    <property type="entry name" value="CHLOROPHYLL SYNTHASE"/>
    <property type="match status" value="1"/>
</dbReference>
<sequence>GGAPRGGGRRRAGAALRGRGGAVGPGGRAGAGHREERVARRGKGDSGFRRILSALWQMSRPQNIPMSMVLVIAGACGARGLSWLALPAVRWQVLLCMLLTVMVTTSSCMVNDYFDYVAGVDGEESQGDRPLVKGDITPLEAKRALKWFYFAIILAICVVESRSLRIYVLFNALLTYVYTQELKPRGFLYKNGCVAIVISLAIGLGAAAAQVDAGTALAAGIVQVWPAMAATFCGIFAREVIMDVTDVEGD</sequence>
<feature type="compositionally biased region" description="Gly residues" evidence="5">
    <location>
        <begin position="18"/>
        <end position="30"/>
    </location>
</feature>
<protein>
    <recommendedName>
        <fullName evidence="9">UbiA prenyltransferase domain-containing protein 1</fullName>
    </recommendedName>
</protein>
<evidence type="ECO:0000313" key="8">
    <source>
        <dbReference type="Proteomes" id="UP001189429"/>
    </source>
</evidence>
<dbReference type="PANTHER" id="PTHR42723:SF1">
    <property type="entry name" value="CHLOROPHYLL SYNTHASE, CHLOROPLASTIC"/>
    <property type="match status" value="1"/>
</dbReference>
<dbReference type="InterPro" id="IPR044878">
    <property type="entry name" value="UbiA_sf"/>
</dbReference>
<feature type="transmembrane region" description="Helical" evidence="6">
    <location>
        <begin position="147"/>
        <end position="176"/>
    </location>
</feature>
<evidence type="ECO:0000256" key="2">
    <source>
        <dbReference type="ARBA" id="ARBA00022692"/>
    </source>
</evidence>
<dbReference type="Gene3D" id="1.10.357.140">
    <property type="entry name" value="UbiA prenyltransferase"/>
    <property type="match status" value="1"/>
</dbReference>
<evidence type="ECO:0008006" key="9">
    <source>
        <dbReference type="Google" id="ProtNLM"/>
    </source>
</evidence>
<feature type="compositionally biased region" description="Basic and acidic residues" evidence="5">
    <location>
        <begin position="32"/>
        <end position="42"/>
    </location>
</feature>
<evidence type="ECO:0000256" key="1">
    <source>
        <dbReference type="ARBA" id="ARBA00004141"/>
    </source>
</evidence>
<evidence type="ECO:0000256" key="6">
    <source>
        <dbReference type="SAM" id="Phobius"/>
    </source>
</evidence>
<dbReference type="InterPro" id="IPR000537">
    <property type="entry name" value="UbiA_prenyltransferase"/>
</dbReference>
<feature type="non-terminal residue" evidence="7">
    <location>
        <position position="250"/>
    </location>
</feature>
<dbReference type="EMBL" id="CAUYUJ010016184">
    <property type="protein sequence ID" value="CAK0862686.1"/>
    <property type="molecule type" value="Genomic_DNA"/>
</dbReference>
<comment type="caution">
    <text evidence="7">The sequence shown here is derived from an EMBL/GenBank/DDBJ whole genome shotgun (WGS) entry which is preliminary data.</text>
</comment>
<reference evidence="7" key="1">
    <citation type="submission" date="2023-10" db="EMBL/GenBank/DDBJ databases">
        <authorList>
            <person name="Chen Y."/>
            <person name="Shah S."/>
            <person name="Dougan E. K."/>
            <person name="Thang M."/>
            <person name="Chan C."/>
        </authorList>
    </citation>
    <scope>NUCLEOTIDE SEQUENCE [LARGE SCALE GENOMIC DNA]</scope>
</reference>